<keyword evidence="3" id="KW-0472">Membrane</keyword>
<comment type="caution">
    <text evidence="6">The sequence shown here is derived from an EMBL/GenBank/DDBJ whole genome shotgun (WGS) entry which is preliminary data.</text>
</comment>
<dbReference type="Gene3D" id="1.25.40.390">
    <property type="match status" value="1"/>
</dbReference>
<dbReference type="SUPFAM" id="SSF48452">
    <property type="entry name" value="TPR-like"/>
    <property type="match status" value="1"/>
</dbReference>
<feature type="domain" description="RagB/SusD" evidence="5">
    <location>
        <begin position="2"/>
        <end position="104"/>
    </location>
</feature>
<keyword evidence="2" id="KW-0732">Signal</keyword>
<evidence type="ECO:0000256" key="2">
    <source>
        <dbReference type="ARBA" id="ARBA00022729"/>
    </source>
</evidence>
<dbReference type="Pfam" id="PF07980">
    <property type="entry name" value="SusD_RagB"/>
    <property type="match status" value="1"/>
</dbReference>
<keyword evidence="4" id="KW-0998">Cell outer membrane</keyword>
<dbReference type="AlphaFoldDB" id="A0A645EF57"/>
<gene>
    <name evidence="6" type="ORF">SDC9_147116</name>
</gene>
<comment type="subcellular location">
    <subcellularLocation>
        <location evidence="1">Cell outer membrane</location>
    </subcellularLocation>
</comment>
<accession>A0A645EF57</accession>
<evidence type="ECO:0000313" key="6">
    <source>
        <dbReference type="EMBL" id="MPM99921.1"/>
    </source>
</evidence>
<name>A0A645EF57_9ZZZZ</name>
<proteinExistence type="predicted"/>
<dbReference type="InterPro" id="IPR012944">
    <property type="entry name" value="SusD_RagB_dom"/>
</dbReference>
<evidence type="ECO:0000256" key="4">
    <source>
        <dbReference type="ARBA" id="ARBA00023237"/>
    </source>
</evidence>
<evidence type="ECO:0000256" key="1">
    <source>
        <dbReference type="ARBA" id="ARBA00004442"/>
    </source>
</evidence>
<dbReference type="InterPro" id="IPR011990">
    <property type="entry name" value="TPR-like_helical_dom_sf"/>
</dbReference>
<dbReference type="EMBL" id="VSSQ01045978">
    <property type="protein sequence ID" value="MPM99921.1"/>
    <property type="molecule type" value="Genomic_DNA"/>
</dbReference>
<evidence type="ECO:0000259" key="5">
    <source>
        <dbReference type="Pfam" id="PF07980"/>
    </source>
</evidence>
<organism evidence="6">
    <name type="scientific">bioreactor metagenome</name>
    <dbReference type="NCBI Taxonomy" id="1076179"/>
    <lineage>
        <taxon>unclassified sequences</taxon>
        <taxon>metagenomes</taxon>
        <taxon>ecological metagenomes</taxon>
    </lineage>
</organism>
<reference evidence="6" key="1">
    <citation type="submission" date="2019-08" db="EMBL/GenBank/DDBJ databases">
        <authorList>
            <person name="Kucharzyk K."/>
            <person name="Murdoch R.W."/>
            <person name="Higgins S."/>
            <person name="Loffler F."/>
        </authorList>
    </citation>
    <scope>NUCLEOTIDE SEQUENCE</scope>
</reference>
<sequence>MFAEAKLQGAAVATVSGYDAASALNKVRDRAKLLPIGAPTLQDVWDERRAELAMEQDRFFDLVRTGQAATVLAGKGYNHAKHKLFPIPAQQRQLNPNLTQNPNYN</sequence>
<dbReference type="GO" id="GO:0009279">
    <property type="term" value="C:cell outer membrane"/>
    <property type="evidence" value="ECO:0007669"/>
    <property type="project" value="UniProtKB-SubCell"/>
</dbReference>
<protein>
    <recommendedName>
        <fullName evidence="5">RagB/SusD domain-containing protein</fullName>
    </recommendedName>
</protein>
<evidence type="ECO:0000256" key="3">
    <source>
        <dbReference type="ARBA" id="ARBA00023136"/>
    </source>
</evidence>